<accession>A0ABU1XF93</accession>
<keyword evidence="2" id="KW-0808">Transferase</keyword>
<gene>
    <name evidence="2" type="ORF">J2W56_002955</name>
</gene>
<dbReference type="GO" id="GO:0016301">
    <property type="term" value="F:kinase activity"/>
    <property type="evidence" value="ECO:0007669"/>
    <property type="project" value="UniProtKB-KW"/>
</dbReference>
<dbReference type="EMBL" id="JAVDWW010000004">
    <property type="protein sequence ID" value="MDR7169214.1"/>
    <property type="molecule type" value="Genomic_DNA"/>
</dbReference>
<reference evidence="2 3" key="1">
    <citation type="submission" date="2023-07" db="EMBL/GenBank/DDBJ databases">
        <title>Sorghum-associated microbial communities from plants grown in Nebraska, USA.</title>
        <authorList>
            <person name="Schachtman D."/>
        </authorList>
    </citation>
    <scope>NUCLEOTIDE SEQUENCE [LARGE SCALE GENOMIC DNA]</scope>
    <source>
        <strain evidence="2 3">4272</strain>
    </source>
</reference>
<comment type="caution">
    <text evidence="2">The sequence shown here is derived from an EMBL/GenBank/DDBJ whole genome shotgun (WGS) entry which is preliminary data.</text>
</comment>
<keyword evidence="3" id="KW-1185">Reference proteome</keyword>
<dbReference type="SUPFAM" id="SSF52540">
    <property type="entry name" value="P-loop containing nucleoside triphosphate hydrolases"/>
    <property type="match status" value="1"/>
</dbReference>
<sequence length="87" mass="8471">MGTLLVLVNGLPGAGKSTVGRALAQVSGARFLSKDAVKEALATCVEDPAGLTDLGGIAMSGATSRRTSRGPATRGGVAPTSSTTANA</sequence>
<proteinExistence type="predicted"/>
<feature type="region of interest" description="Disordered" evidence="1">
    <location>
        <begin position="55"/>
        <end position="87"/>
    </location>
</feature>
<name>A0ABU1XF93_9NOCA</name>
<evidence type="ECO:0000256" key="1">
    <source>
        <dbReference type="SAM" id="MobiDB-lite"/>
    </source>
</evidence>
<dbReference type="RefSeq" id="WP_310402197.1">
    <property type="nucleotide sequence ID" value="NZ_JAVDWW010000004.1"/>
</dbReference>
<evidence type="ECO:0000313" key="2">
    <source>
        <dbReference type="EMBL" id="MDR7169214.1"/>
    </source>
</evidence>
<organism evidence="2 3">
    <name type="scientific">Nocardia kruczakiae</name>
    <dbReference type="NCBI Taxonomy" id="261477"/>
    <lineage>
        <taxon>Bacteria</taxon>
        <taxon>Bacillati</taxon>
        <taxon>Actinomycetota</taxon>
        <taxon>Actinomycetes</taxon>
        <taxon>Mycobacteriales</taxon>
        <taxon>Nocardiaceae</taxon>
        <taxon>Nocardia</taxon>
    </lineage>
</organism>
<dbReference type="Gene3D" id="3.40.50.300">
    <property type="entry name" value="P-loop containing nucleotide triphosphate hydrolases"/>
    <property type="match status" value="1"/>
</dbReference>
<evidence type="ECO:0000313" key="3">
    <source>
        <dbReference type="Proteomes" id="UP001251217"/>
    </source>
</evidence>
<protein>
    <submittedName>
        <fullName evidence="2">Kinase</fullName>
    </submittedName>
</protein>
<dbReference type="InterPro" id="IPR027417">
    <property type="entry name" value="P-loop_NTPase"/>
</dbReference>
<dbReference type="Proteomes" id="UP001251217">
    <property type="component" value="Unassembled WGS sequence"/>
</dbReference>
<keyword evidence="2" id="KW-0418">Kinase</keyword>
<dbReference type="Pfam" id="PF13671">
    <property type="entry name" value="AAA_33"/>
    <property type="match status" value="1"/>
</dbReference>